<comment type="caution">
    <text evidence="2">The sequence shown here is derived from an EMBL/GenBank/DDBJ whole genome shotgun (WGS) entry which is preliminary data.</text>
</comment>
<gene>
    <name evidence="2" type="ORF">QJS10_CPB18g00856</name>
</gene>
<dbReference type="Gene3D" id="3.30.420.10">
    <property type="entry name" value="Ribonuclease H-like superfamily/Ribonuclease H"/>
    <property type="match status" value="1"/>
</dbReference>
<accession>A0AAV9CNP3</accession>
<dbReference type="Pfam" id="PF13456">
    <property type="entry name" value="RVT_3"/>
    <property type="match status" value="1"/>
</dbReference>
<feature type="domain" description="RNase H type-1" evidence="1">
    <location>
        <begin position="20"/>
        <end position="96"/>
    </location>
</feature>
<evidence type="ECO:0000313" key="3">
    <source>
        <dbReference type="Proteomes" id="UP001180020"/>
    </source>
</evidence>
<dbReference type="InterPro" id="IPR002156">
    <property type="entry name" value="RNaseH_domain"/>
</dbReference>
<organism evidence="2 3">
    <name type="scientific">Acorus calamus</name>
    <name type="common">Sweet flag</name>
    <dbReference type="NCBI Taxonomy" id="4465"/>
    <lineage>
        <taxon>Eukaryota</taxon>
        <taxon>Viridiplantae</taxon>
        <taxon>Streptophyta</taxon>
        <taxon>Embryophyta</taxon>
        <taxon>Tracheophyta</taxon>
        <taxon>Spermatophyta</taxon>
        <taxon>Magnoliopsida</taxon>
        <taxon>Liliopsida</taxon>
        <taxon>Acoraceae</taxon>
        <taxon>Acorus</taxon>
    </lineage>
</organism>
<sequence length="118" mass="12933">MQDGLDIIISKLALQIQEENTDGSKSDDMAGYGFLLRGQFGHLIQAVAAPVEVNTINFLELQAIGQSIKAAMELGVNHLWVESASKVAIHWLPTTTRSRGGYNGSAILYGQIVEYLWK</sequence>
<dbReference type="GO" id="GO:0004523">
    <property type="term" value="F:RNA-DNA hybrid ribonuclease activity"/>
    <property type="evidence" value="ECO:0007669"/>
    <property type="project" value="InterPro"/>
</dbReference>
<dbReference type="Proteomes" id="UP001180020">
    <property type="component" value="Unassembled WGS sequence"/>
</dbReference>
<reference evidence="2" key="2">
    <citation type="submission" date="2023-06" db="EMBL/GenBank/DDBJ databases">
        <authorList>
            <person name="Ma L."/>
            <person name="Liu K.-W."/>
            <person name="Li Z."/>
            <person name="Hsiao Y.-Y."/>
            <person name="Qi Y."/>
            <person name="Fu T."/>
            <person name="Tang G."/>
            <person name="Zhang D."/>
            <person name="Sun W.-H."/>
            <person name="Liu D.-K."/>
            <person name="Li Y."/>
            <person name="Chen G.-Z."/>
            <person name="Liu X.-D."/>
            <person name="Liao X.-Y."/>
            <person name="Jiang Y.-T."/>
            <person name="Yu X."/>
            <person name="Hao Y."/>
            <person name="Huang J."/>
            <person name="Zhao X.-W."/>
            <person name="Ke S."/>
            <person name="Chen Y.-Y."/>
            <person name="Wu W.-L."/>
            <person name="Hsu J.-L."/>
            <person name="Lin Y.-F."/>
            <person name="Huang M.-D."/>
            <person name="Li C.-Y."/>
            <person name="Huang L."/>
            <person name="Wang Z.-W."/>
            <person name="Zhao X."/>
            <person name="Zhong W.-Y."/>
            <person name="Peng D.-H."/>
            <person name="Ahmad S."/>
            <person name="Lan S."/>
            <person name="Zhang J.-S."/>
            <person name="Tsai W.-C."/>
            <person name="Van De Peer Y."/>
            <person name="Liu Z.-J."/>
        </authorList>
    </citation>
    <scope>NUCLEOTIDE SEQUENCE</scope>
    <source>
        <strain evidence="2">CP</strain>
        <tissue evidence="2">Leaves</tissue>
    </source>
</reference>
<dbReference type="InterPro" id="IPR053151">
    <property type="entry name" value="RNase_H-like"/>
</dbReference>
<dbReference type="AlphaFoldDB" id="A0AAV9CNP3"/>
<dbReference type="GO" id="GO:0003676">
    <property type="term" value="F:nucleic acid binding"/>
    <property type="evidence" value="ECO:0007669"/>
    <property type="project" value="InterPro"/>
</dbReference>
<proteinExistence type="predicted"/>
<name>A0AAV9CNP3_ACOCL</name>
<keyword evidence="3" id="KW-1185">Reference proteome</keyword>
<reference evidence="2" key="1">
    <citation type="journal article" date="2023" name="Nat. Commun.">
        <title>Diploid and tetraploid genomes of Acorus and the evolution of monocots.</title>
        <authorList>
            <person name="Ma L."/>
            <person name="Liu K.W."/>
            <person name="Li Z."/>
            <person name="Hsiao Y.Y."/>
            <person name="Qi Y."/>
            <person name="Fu T."/>
            <person name="Tang G.D."/>
            <person name="Zhang D."/>
            <person name="Sun W.H."/>
            <person name="Liu D.K."/>
            <person name="Li Y."/>
            <person name="Chen G.Z."/>
            <person name="Liu X.D."/>
            <person name="Liao X.Y."/>
            <person name="Jiang Y.T."/>
            <person name="Yu X."/>
            <person name="Hao Y."/>
            <person name="Huang J."/>
            <person name="Zhao X.W."/>
            <person name="Ke S."/>
            <person name="Chen Y.Y."/>
            <person name="Wu W.L."/>
            <person name="Hsu J.L."/>
            <person name="Lin Y.F."/>
            <person name="Huang M.D."/>
            <person name="Li C.Y."/>
            <person name="Huang L."/>
            <person name="Wang Z.W."/>
            <person name="Zhao X."/>
            <person name="Zhong W.Y."/>
            <person name="Peng D.H."/>
            <person name="Ahmad S."/>
            <person name="Lan S."/>
            <person name="Zhang J.S."/>
            <person name="Tsai W.C."/>
            <person name="Van de Peer Y."/>
            <person name="Liu Z.J."/>
        </authorList>
    </citation>
    <scope>NUCLEOTIDE SEQUENCE</scope>
    <source>
        <strain evidence="2">CP</strain>
    </source>
</reference>
<dbReference type="InterPro" id="IPR036397">
    <property type="entry name" value="RNaseH_sf"/>
</dbReference>
<protein>
    <recommendedName>
        <fullName evidence="1">RNase H type-1 domain-containing protein</fullName>
    </recommendedName>
</protein>
<dbReference type="InterPro" id="IPR012337">
    <property type="entry name" value="RNaseH-like_sf"/>
</dbReference>
<evidence type="ECO:0000259" key="1">
    <source>
        <dbReference type="Pfam" id="PF13456"/>
    </source>
</evidence>
<dbReference type="SUPFAM" id="SSF53098">
    <property type="entry name" value="Ribonuclease H-like"/>
    <property type="match status" value="1"/>
</dbReference>
<dbReference type="PANTHER" id="PTHR47723:SF19">
    <property type="entry name" value="POLYNUCLEOTIDYL TRANSFERASE, RIBONUCLEASE H-LIKE SUPERFAMILY PROTEIN"/>
    <property type="match status" value="1"/>
</dbReference>
<evidence type="ECO:0000313" key="2">
    <source>
        <dbReference type="EMBL" id="KAK1290372.1"/>
    </source>
</evidence>
<dbReference type="PANTHER" id="PTHR47723">
    <property type="entry name" value="OS05G0353850 PROTEIN"/>
    <property type="match status" value="1"/>
</dbReference>
<dbReference type="EMBL" id="JAUJYO010000018">
    <property type="protein sequence ID" value="KAK1290372.1"/>
    <property type="molecule type" value="Genomic_DNA"/>
</dbReference>